<dbReference type="OrthoDB" id="9965191at2"/>
<accession>A0A7J5AZA9</accession>
<reference evidence="2 3" key="1">
    <citation type="submission" date="2019-09" db="EMBL/GenBank/DDBJ databases">
        <title>Phylogeny of genus Pseudoclavibacter and closely related genus.</title>
        <authorList>
            <person name="Li Y."/>
        </authorList>
    </citation>
    <scope>NUCLEOTIDE SEQUENCE [LARGE SCALE GENOMIC DNA]</scope>
    <source>
        <strain evidence="2 3">THG-MD12</strain>
    </source>
</reference>
<evidence type="ECO:0000313" key="3">
    <source>
        <dbReference type="Proteomes" id="UP000490386"/>
    </source>
</evidence>
<evidence type="ECO:0000256" key="1">
    <source>
        <dbReference type="SAM" id="SignalP"/>
    </source>
</evidence>
<feature type="chain" id="PRO_5029680834" description="Secreted protein" evidence="1">
    <location>
        <begin position="31"/>
        <end position="90"/>
    </location>
</feature>
<proteinExistence type="predicted"/>
<dbReference type="AlphaFoldDB" id="A0A7J5AZA9"/>
<feature type="signal peptide" evidence="1">
    <location>
        <begin position="1"/>
        <end position="30"/>
    </location>
</feature>
<comment type="caution">
    <text evidence="2">The sequence shown here is derived from an EMBL/GenBank/DDBJ whole genome shotgun (WGS) entry which is preliminary data.</text>
</comment>
<organism evidence="2 3">
    <name type="scientific">Pseudoclavibacter terrae</name>
    <dbReference type="NCBI Taxonomy" id="1530195"/>
    <lineage>
        <taxon>Bacteria</taxon>
        <taxon>Bacillati</taxon>
        <taxon>Actinomycetota</taxon>
        <taxon>Actinomycetes</taxon>
        <taxon>Micrococcales</taxon>
        <taxon>Microbacteriaceae</taxon>
        <taxon>Pseudoclavibacter</taxon>
    </lineage>
</organism>
<name>A0A7J5AZA9_9MICO</name>
<sequence length="90" mass="9301">MSLRKNIGSVVVAAGLLGGVSVALAPAANAATHRQMVYGSTLYECQNSLNNAANTYANAGKDITGVDSCVKNTQTAGGFNNYYGSVLWDI</sequence>
<evidence type="ECO:0008006" key="4">
    <source>
        <dbReference type="Google" id="ProtNLM"/>
    </source>
</evidence>
<evidence type="ECO:0000313" key="2">
    <source>
        <dbReference type="EMBL" id="KAB1636786.1"/>
    </source>
</evidence>
<dbReference type="EMBL" id="WBJX01000005">
    <property type="protein sequence ID" value="KAB1636786.1"/>
    <property type="molecule type" value="Genomic_DNA"/>
</dbReference>
<dbReference type="RefSeq" id="WP_104251341.1">
    <property type="nucleotide sequence ID" value="NZ_WBJX01000005.1"/>
</dbReference>
<gene>
    <name evidence="2" type="ORF">F8O03_14545</name>
</gene>
<keyword evidence="3" id="KW-1185">Reference proteome</keyword>
<keyword evidence="1" id="KW-0732">Signal</keyword>
<protein>
    <recommendedName>
        <fullName evidence="4">Secreted protein</fullName>
    </recommendedName>
</protein>
<dbReference type="Proteomes" id="UP000490386">
    <property type="component" value="Unassembled WGS sequence"/>
</dbReference>